<feature type="transmembrane region" description="Helical" evidence="1">
    <location>
        <begin position="81"/>
        <end position="101"/>
    </location>
</feature>
<proteinExistence type="predicted"/>
<reference evidence="2" key="1">
    <citation type="journal article" date="2020" name="Nature">
        <title>Giant virus diversity and host interactions through global metagenomics.</title>
        <authorList>
            <person name="Schulz F."/>
            <person name="Roux S."/>
            <person name="Paez-Espino D."/>
            <person name="Jungbluth S."/>
            <person name="Walsh D.A."/>
            <person name="Denef V.J."/>
            <person name="McMahon K.D."/>
            <person name="Konstantinidis K.T."/>
            <person name="Eloe-Fadrosh E.A."/>
            <person name="Kyrpides N.C."/>
            <person name="Woyke T."/>
        </authorList>
    </citation>
    <scope>NUCLEOTIDE SEQUENCE</scope>
    <source>
        <strain evidence="2">GVMAG-S-3300012919-55</strain>
    </source>
</reference>
<evidence type="ECO:0000256" key="1">
    <source>
        <dbReference type="SAM" id="Phobius"/>
    </source>
</evidence>
<keyword evidence="1" id="KW-0472">Membrane</keyword>
<dbReference type="Gene3D" id="3.30.40.10">
    <property type="entry name" value="Zinc/RING finger domain, C3HC4 (zinc finger)"/>
    <property type="match status" value="1"/>
</dbReference>
<protein>
    <recommendedName>
        <fullName evidence="3">RING-type domain-containing protein</fullName>
    </recommendedName>
</protein>
<dbReference type="EMBL" id="MN740919">
    <property type="protein sequence ID" value="QHU17887.1"/>
    <property type="molecule type" value="Genomic_DNA"/>
</dbReference>
<dbReference type="AlphaFoldDB" id="A0A6C0KMA1"/>
<sequence>MQIQIHNVFSTFECVICCDSSCKPPTKYKCTQCNQQICDDCYETHILTSNTCVFCRHELNIKKTISLTRFQQYRLYYYKGLIKLTVIILIWYIFLLTYLFIFSKVNCKK</sequence>
<dbReference type="InterPro" id="IPR013083">
    <property type="entry name" value="Znf_RING/FYVE/PHD"/>
</dbReference>
<keyword evidence="1" id="KW-0812">Transmembrane</keyword>
<accession>A0A6C0KMA1</accession>
<evidence type="ECO:0008006" key="3">
    <source>
        <dbReference type="Google" id="ProtNLM"/>
    </source>
</evidence>
<name>A0A6C0KMA1_9ZZZZ</name>
<organism evidence="2">
    <name type="scientific">viral metagenome</name>
    <dbReference type="NCBI Taxonomy" id="1070528"/>
    <lineage>
        <taxon>unclassified sequences</taxon>
        <taxon>metagenomes</taxon>
        <taxon>organismal metagenomes</taxon>
    </lineage>
</organism>
<evidence type="ECO:0000313" key="2">
    <source>
        <dbReference type="EMBL" id="QHU17887.1"/>
    </source>
</evidence>
<keyword evidence="1" id="KW-1133">Transmembrane helix</keyword>